<accession>A0A381PQB5</accession>
<dbReference type="AlphaFoldDB" id="A0A381PQB5"/>
<feature type="non-terminal residue" evidence="1">
    <location>
        <position position="1"/>
    </location>
</feature>
<dbReference type="EMBL" id="UINC01001056">
    <property type="protein sequence ID" value="SUZ69222.1"/>
    <property type="molecule type" value="Genomic_DNA"/>
</dbReference>
<gene>
    <name evidence="1" type="ORF">METZ01_LOCUS22076</name>
</gene>
<reference evidence="1" key="1">
    <citation type="submission" date="2018-05" db="EMBL/GenBank/DDBJ databases">
        <authorList>
            <person name="Lanie J.A."/>
            <person name="Ng W.-L."/>
            <person name="Kazmierczak K.M."/>
            <person name="Andrzejewski T.M."/>
            <person name="Davidsen T.M."/>
            <person name="Wayne K.J."/>
            <person name="Tettelin H."/>
            <person name="Glass J.I."/>
            <person name="Rusch D."/>
            <person name="Podicherti R."/>
            <person name="Tsui H.-C.T."/>
            <person name="Winkler M.E."/>
        </authorList>
    </citation>
    <scope>NUCLEOTIDE SEQUENCE</scope>
</reference>
<protein>
    <submittedName>
        <fullName evidence="1">Uncharacterized protein</fullName>
    </submittedName>
</protein>
<organism evidence="1">
    <name type="scientific">marine metagenome</name>
    <dbReference type="NCBI Taxonomy" id="408172"/>
    <lineage>
        <taxon>unclassified sequences</taxon>
        <taxon>metagenomes</taxon>
        <taxon>ecological metagenomes</taxon>
    </lineage>
</organism>
<proteinExistence type="predicted"/>
<name>A0A381PQB5_9ZZZZ</name>
<evidence type="ECO:0000313" key="1">
    <source>
        <dbReference type="EMBL" id="SUZ69222.1"/>
    </source>
</evidence>
<sequence>VARVPRGIVIRIQLRVTAVAARSSVPAEADHDLVGHGSHGPILSATLVINQTGWVADDGSLGVTPGSGRSWRGNGLADRSSIRRQFKLILEALSEGKKEGQDWRLVTNDAGEPEGIRIMYRASWPGDDPKSH</sequence>